<dbReference type="InterPro" id="IPR016039">
    <property type="entry name" value="Thiolase-like"/>
</dbReference>
<sequence length="324" mass="33224">MTSVNTTTTTHPRLLGLGTYRPRRRVDNAEICRTLDSSPEWIVRRSGIRTRAFATPDETLVEMAATAAGKALADAGVAPGDVDELLVATMSDVAGADRDLPAAVAARAGIPARAAGVGAACAGFTVALALAATSVRAGSARHVLVIGAERMSDLLDPRDRSTAFLFADGAGAVLVGEGQEPGIGPVVWGTDTELIDAITVRAEPGGPPRLRMQGSPVFRWAVKQLPDVIRAALARSGLAPGDVAAFVPHQANLRIIEAATQAVGFPPEVAIARDVVDQGNTSAASIPLALDRLRAEGAVASGDVCLLAGFGSGLTYAALAARMP</sequence>
<dbReference type="GO" id="GO:0044550">
    <property type="term" value="P:secondary metabolite biosynthetic process"/>
    <property type="evidence" value="ECO:0007669"/>
    <property type="project" value="TreeGrafter"/>
</dbReference>
<organism evidence="6 7">
    <name type="scientific">Streptomyces coryli</name>
    <dbReference type="NCBI Taxonomy" id="1128680"/>
    <lineage>
        <taxon>Bacteria</taxon>
        <taxon>Bacillati</taxon>
        <taxon>Actinomycetota</taxon>
        <taxon>Actinomycetes</taxon>
        <taxon>Kitasatosporales</taxon>
        <taxon>Streptomycetaceae</taxon>
        <taxon>Streptomyces</taxon>
    </lineage>
</organism>
<evidence type="ECO:0000259" key="5">
    <source>
        <dbReference type="Pfam" id="PF08545"/>
    </source>
</evidence>
<comment type="caution">
    <text evidence="6">The sequence shown here is derived from an EMBL/GenBank/DDBJ whole genome shotgun (WGS) entry which is preliminary data.</text>
</comment>
<evidence type="ECO:0000313" key="7">
    <source>
        <dbReference type="Proteomes" id="UP000481583"/>
    </source>
</evidence>
<dbReference type="Pfam" id="PF08541">
    <property type="entry name" value="ACP_syn_III_C"/>
    <property type="match status" value="1"/>
</dbReference>
<dbReference type="InterPro" id="IPR013751">
    <property type="entry name" value="ACP_syn_III_N"/>
</dbReference>
<dbReference type="GO" id="GO:0033818">
    <property type="term" value="F:beta-ketoacyl-acyl-carrier-protein synthase III activity"/>
    <property type="evidence" value="ECO:0007669"/>
    <property type="project" value="UniProtKB-EC"/>
</dbReference>
<dbReference type="Pfam" id="PF08545">
    <property type="entry name" value="ACP_syn_III"/>
    <property type="match status" value="1"/>
</dbReference>
<keyword evidence="7" id="KW-1185">Reference proteome</keyword>
<evidence type="ECO:0000256" key="2">
    <source>
        <dbReference type="ARBA" id="ARBA00022679"/>
    </source>
</evidence>
<keyword evidence="3 6" id="KW-0012">Acyltransferase</keyword>
<name>A0A6G4UB66_9ACTN</name>
<reference evidence="6 7" key="1">
    <citation type="submission" date="2020-02" db="EMBL/GenBank/DDBJ databases">
        <title>Whole-genome analyses of novel actinobacteria.</title>
        <authorList>
            <person name="Sahin N."/>
        </authorList>
    </citation>
    <scope>NUCLEOTIDE SEQUENCE [LARGE SCALE GENOMIC DNA]</scope>
    <source>
        <strain evidence="6 7">A7024</strain>
    </source>
</reference>
<dbReference type="Gene3D" id="3.40.47.10">
    <property type="match status" value="2"/>
</dbReference>
<dbReference type="PANTHER" id="PTHR34069">
    <property type="entry name" value="3-OXOACYL-[ACYL-CARRIER-PROTEIN] SYNTHASE 3"/>
    <property type="match status" value="1"/>
</dbReference>
<keyword evidence="1" id="KW-0963">Cytoplasm</keyword>
<dbReference type="InterPro" id="IPR013747">
    <property type="entry name" value="ACP_syn_III_C"/>
</dbReference>
<evidence type="ECO:0000256" key="3">
    <source>
        <dbReference type="ARBA" id="ARBA00023315"/>
    </source>
</evidence>
<dbReference type="GO" id="GO:0004315">
    <property type="term" value="F:3-oxoacyl-[acyl-carrier-protein] synthase activity"/>
    <property type="evidence" value="ECO:0007669"/>
    <property type="project" value="InterPro"/>
</dbReference>
<keyword evidence="2 6" id="KW-0808">Transferase</keyword>
<dbReference type="NCBIfam" id="NF006829">
    <property type="entry name" value="PRK09352.1"/>
    <property type="match status" value="1"/>
</dbReference>
<evidence type="ECO:0000313" key="6">
    <source>
        <dbReference type="EMBL" id="NGN69414.1"/>
    </source>
</evidence>
<dbReference type="PANTHER" id="PTHR34069:SF2">
    <property type="entry name" value="BETA-KETOACYL-[ACYL-CARRIER-PROTEIN] SYNTHASE III"/>
    <property type="match status" value="1"/>
</dbReference>
<dbReference type="EC" id="2.3.1.180" evidence="6"/>
<accession>A0A6G4UB66</accession>
<dbReference type="CDD" id="cd00830">
    <property type="entry name" value="KAS_III"/>
    <property type="match status" value="1"/>
</dbReference>
<protein>
    <submittedName>
        <fullName evidence="6">Beta-ketoacyl-ACP synthase 3</fullName>
        <ecNumber evidence="6">2.3.1.180</ecNumber>
    </submittedName>
</protein>
<evidence type="ECO:0000256" key="1">
    <source>
        <dbReference type="ARBA" id="ARBA00022490"/>
    </source>
</evidence>
<gene>
    <name evidence="6" type="ORF">G5C51_36690</name>
</gene>
<dbReference type="AlphaFoldDB" id="A0A6G4UB66"/>
<dbReference type="Proteomes" id="UP000481583">
    <property type="component" value="Unassembled WGS sequence"/>
</dbReference>
<evidence type="ECO:0000259" key="4">
    <source>
        <dbReference type="Pfam" id="PF08541"/>
    </source>
</evidence>
<proteinExistence type="predicted"/>
<dbReference type="GO" id="GO:0006633">
    <property type="term" value="P:fatty acid biosynthetic process"/>
    <property type="evidence" value="ECO:0007669"/>
    <property type="project" value="InterPro"/>
</dbReference>
<feature type="domain" description="Beta-ketoacyl-[acyl-carrier-protein] synthase III N-terminal" evidence="5">
    <location>
        <begin position="118"/>
        <end position="191"/>
    </location>
</feature>
<feature type="domain" description="Beta-ketoacyl-[acyl-carrier-protein] synthase III C-terminal" evidence="4">
    <location>
        <begin position="233"/>
        <end position="322"/>
    </location>
</feature>
<dbReference type="SUPFAM" id="SSF53901">
    <property type="entry name" value="Thiolase-like"/>
    <property type="match status" value="1"/>
</dbReference>
<dbReference type="EMBL" id="JAAKZV010000293">
    <property type="protein sequence ID" value="NGN69414.1"/>
    <property type="molecule type" value="Genomic_DNA"/>
</dbReference>